<proteinExistence type="predicted"/>
<dbReference type="Proteomes" id="UP000696485">
    <property type="component" value="Unassembled WGS sequence"/>
</dbReference>
<dbReference type="EMBL" id="JAAAUY010001595">
    <property type="protein sequence ID" value="KAF9321923.1"/>
    <property type="molecule type" value="Genomic_DNA"/>
</dbReference>
<dbReference type="AlphaFoldDB" id="A0A9P5VG88"/>
<organism evidence="1 2">
    <name type="scientific">Podila minutissima</name>
    <dbReference type="NCBI Taxonomy" id="64525"/>
    <lineage>
        <taxon>Eukaryota</taxon>
        <taxon>Fungi</taxon>
        <taxon>Fungi incertae sedis</taxon>
        <taxon>Mucoromycota</taxon>
        <taxon>Mortierellomycotina</taxon>
        <taxon>Mortierellomycetes</taxon>
        <taxon>Mortierellales</taxon>
        <taxon>Mortierellaceae</taxon>
        <taxon>Podila</taxon>
    </lineage>
</organism>
<evidence type="ECO:0000313" key="2">
    <source>
        <dbReference type="Proteomes" id="UP000696485"/>
    </source>
</evidence>
<sequence>DKQGTRIEAMNANNDVVVGLSDTFLGKVKVKSMLKRAYVYEADDGESQHDWFYVTPHRQHTLKYIKDKQTPTCQAGRVHAISTFGEVQLKFLGEA</sequence>
<name>A0A9P5VG88_9FUNG</name>
<reference evidence="1" key="1">
    <citation type="journal article" date="2020" name="Fungal Divers.">
        <title>Resolving the Mortierellaceae phylogeny through synthesis of multi-gene phylogenetics and phylogenomics.</title>
        <authorList>
            <person name="Vandepol N."/>
            <person name="Liber J."/>
            <person name="Desiro A."/>
            <person name="Na H."/>
            <person name="Kennedy M."/>
            <person name="Barry K."/>
            <person name="Grigoriev I.V."/>
            <person name="Miller A.N."/>
            <person name="O'Donnell K."/>
            <person name="Stajich J.E."/>
            <person name="Bonito G."/>
        </authorList>
    </citation>
    <scope>NUCLEOTIDE SEQUENCE</scope>
    <source>
        <strain evidence="1">NVP1</strain>
    </source>
</reference>
<keyword evidence="2" id="KW-1185">Reference proteome</keyword>
<comment type="caution">
    <text evidence="1">The sequence shown here is derived from an EMBL/GenBank/DDBJ whole genome shotgun (WGS) entry which is preliminary data.</text>
</comment>
<protein>
    <submittedName>
        <fullName evidence="1">Uncharacterized protein</fullName>
    </submittedName>
</protein>
<feature type="non-terminal residue" evidence="1">
    <location>
        <position position="1"/>
    </location>
</feature>
<evidence type="ECO:0000313" key="1">
    <source>
        <dbReference type="EMBL" id="KAF9321923.1"/>
    </source>
</evidence>
<accession>A0A9P5VG88</accession>
<gene>
    <name evidence="1" type="ORF">BG006_002505</name>
</gene>